<evidence type="ECO:0000256" key="15">
    <source>
        <dbReference type="SAM" id="MobiDB-lite"/>
    </source>
</evidence>
<evidence type="ECO:0000256" key="13">
    <source>
        <dbReference type="PROSITE-ProRule" id="PRU10144"/>
    </source>
</evidence>
<keyword evidence="11 12" id="KW-0998">Cell outer membrane</keyword>
<feature type="chain" id="PRO_5022186773" evidence="16">
    <location>
        <begin position="23"/>
        <end position="807"/>
    </location>
</feature>
<comment type="caution">
    <text evidence="19">The sequence shown here is derived from an EMBL/GenBank/DDBJ whole genome shotgun (WGS) entry which is preliminary data.</text>
</comment>
<evidence type="ECO:0000256" key="9">
    <source>
        <dbReference type="ARBA" id="ARBA00023077"/>
    </source>
</evidence>
<evidence type="ECO:0000256" key="4">
    <source>
        <dbReference type="ARBA" id="ARBA00022496"/>
    </source>
</evidence>
<dbReference type="GO" id="GO:0009279">
    <property type="term" value="C:cell outer membrane"/>
    <property type="evidence" value="ECO:0007669"/>
    <property type="project" value="UniProtKB-SubCell"/>
</dbReference>
<dbReference type="AlphaFoldDB" id="A0A562JWH2"/>
<proteinExistence type="inferred from homology"/>
<dbReference type="PANTHER" id="PTHR32552">
    <property type="entry name" value="FERRICHROME IRON RECEPTOR-RELATED"/>
    <property type="match status" value="1"/>
</dbReference>
<feature type="signal peptide" evidence="16">
    <location>
        <begin position="1"/>
        <end position="22"/>
    </location>
</feature>
<gene>
    <name evidence="19" type="ORF">IQ35_03958</name>
</gene>
<keyword evidence="10 12" id="KW-0472">Membrane</keyword>
<evidence type="ECO:0000256" key="2">
    <source>
        <dbReference type="ARBA" id="ARBA00022448"/>
    </source>
</evidence>
<reference evidence="19 20" key="1">
    <citation type="journal article" date="2015" name="Stand. Genomic Sci.">
        <title>Genomic Encyclopedia of Bacterial and Archaeal Type Strains, Phase III: the genomes of soil and plant-associated and newly described type strains.</title>
        <authorList>
            <person name="Whitman W.B."/>
            <person name="Woyke T."/>
            <person name="Klenk H.P."/>
            <person name="Zhou Y."/>
            <person name="Lilburn T.G."/>
            <person name="Beck B.J."/>
            <person name="De Vos P."/>
            <person name="Vandamme P."/>
            <person name="Eisen J.A."/>
            <person name="Garrity G."/>
            <person name="Hugenholtz P."/>
            <person name="Kyrpides N.C."/>
        </authorList>
    </citation>
    <scope>NUCLEOTIDE SEQUENCE [LARGE SCALE GENOMIC DNA]</scope>
    <source>
        <strain evidence="19 20">CGMCC 1.7748</strain>
    </source>
</reference>
<evidence type="ECO:0000259" key="17">
    <source>
        <dbReference type="Pfam" id="PF00593"/>
    </source>
</evidence>
<feature type="region of interest" description="Disordered" evidence="15">
    <location>
        <begin position="97"/>
        <end position="117"/>
    </location>
</feature>
<feature type="domain" description="TonB-dependent receptor-like beta-barrel" evidence="17">
    <location>
        <begin position="310"/>
        <end position="770"/>
    </location>
</feature>
<keyword evidence="2 12" id="KW-0813">Transport</keyword>
<comment type="subcellular location">
    <subcellularLocation>
        <location evidence="1 12">Cell outer membrane</location>
        <topology evidence="1 12">Multi-pass membrane protein</topology>
    </subcellularLocation>
</comment>
<feature type="short sequence motif" description="TonB C-terminal box" evidence="13">
    <location>
        <begin position="790"/>
        <end position="807"/>
    </location>
</feature>
<feature type="compositionally biased region" description="Polar residues" evidence="15">
    <location>
        <begin position="97"/>
        <end position="111"/>
    </location>
</feature>
<evidence type="ECO:0000256" key="10">
    <source>
        <dbReference type="ARBA" id="ARBA00023136"/>
    </source>
</evidence>
<protein>
    <submittedName>
        <fullName evidence="19">Iron complex outermembrane receptor protein</fullName>
    </submittedName>
</protein>
<dbReference type="InterPro" id="IPR012910">
    <property type="entry name" value="Plug_dom"/>
</dbReference>
<organism evidence="19 20">
    <name type="scientific">Sphingobium wenxiniae (strain DSM 21828 / CGMCC 1.7748 / JZ-1)</name>
    <dbReference type="NCBI Taxonomy" id="595605"/>
    <lineage>
        <taxon>Bacteria</taxon>
        <taxon>Pseudomonadati</taxon>
        <taxon>Pseudomonadota</taxon>
        <taxon>Alphaproteobacteria</taxon>
        <taxon>Sphingomonadales</taxon>
        <taxon>Sphingomonadaceae</taxon>
        <taxon>Sphingobium</taxon>
    </lineage>
</organism>
<keyword evidence="19" id="KW-0675">Receptor</keyword>
<dbReference type="Proteomes" id="UP000316624">
    <property type="component" value="Unassembled WGS sequence"/>
</dbReference>
<keyword evidence="4" id="KW-0410">Iron transport</keyword>
<evidence type="ECO:0000313" key="20">
    <source>
        <dbReference type="Proteomes" id="UP000316624"/>
    </source>
</evidence>
<keyword evidence="7" id="KW-0408">Iron</keyword>
<dbReference type="PROSITE" id="PS01156">
    <property type="entry name" value="TONB_DEPENDENT_REC_2"/>
    <property type="match status" value="1"/>
</dbReference>
<sequence length="807" mass="87202">MRYSYTAIGTAMVLIHGAMAQAQVASEASAQSSIAPSQSVAASDSGGLAGDIIVTARRREEALSRVPITVSALSNESLREKSIRSLDQLQQSVPGLTISSAGGSSNPTINIRGQDRPNLGEAAPPVVTYFADVPMNYIASIVPTYDLASVQVLKGPQGTLFGRNTTGGAVLIYPVAPNFETGGYISAGYGNYNKIEAEGAVNLPIVDEHIALRIAGQRIKRDGYVKMATGGDREDINDTSFRVSLLLQANDDLKNVTIYDDVAWHRSGDGPILTHVYGGPIALRSAALAPYYDCNVSITCDIDLAFARQQAAGVRKNWGEKHSYLRTRATGLSNTTTWNIGDITLKNIFGYRTAKTDNLAETDGVDLTLITAVNRAMLRQYTEEFQIQGSFLDDKLQTILGAFYLKSEPNGPSGLALGTFSPPSRPSMILSYRTQVSKAIFGAITYDFSGLVEGLKLDAGLRRTQDKTDSCSVGYPAIIPFDFGTPLATEDQCENGGSVVVNNTAYSTLGTQVSSKSKAWTWNIGLNYQATSDIFLYVTTRHGYRAGGVNTPLFSTTAPRSLAQFQSYSPETVQDFELGAKVAWRTGAIHGNFNIDVFRAKYKNTQRNVNGLANFDLDGDTSNDPSAGSIVINAGTSRVQGIDFDTNIYFNRNLSINAFASYNDHKYLTLGTPDILASTTAFPSTAEATAFRYAPKLTLGGGVRYEARLGEDVGNLVMNVDAYRSSRIYFGSFKDDLNLSQSAYALVNARIDWQELMGTSVTASLYMRNIFNKTYANGAANSASSAGFASLLFAEPRMYGVQMRIEF</sequence>
<evidence type="ECO:0000256" key="6">
    <source>
        <dbReference type="ARBA" id="ARBA00022729"/>
    </source>
</evidence>
<evidence type="ECO:0000256" key="12">
    <source>
        <dbReference type="PROSITE-ProRule" id="PRU01360"/>
    </source>
</evidence>
<feature type="domain" description="TonB-dependent receptor plug" evidence="18">
    <location>
        <begin position="64"/>
        <end position="169"/>
    </location>
</feature>
<keyword evidence="8" id="KW-0406">Ion transport</keyword>
<dbReference type="InterPro" id="IPR010917">
    <property type="entry name" value="TonB_rcpt_CS"/>
</dbReference>
<evidence type="ECO:0000259" key="18">
    <source>
        <dbReference type="Pfam" id="PF07715"/>
    </source>
</evidence>
<dbReference type="RefSeq" id="WP_145076006.1">
    <property type="nucleotide sequence ID" value="NZ_JACIIY010000054.1"/>
</dbReference>
<keyword evidence="3 12" id="KW-1134">Transmembrane beta strand</keyword>
<dbReference type="EMBL" id="VLKK01000040">
    <property type="protein sequence ID" value="TWH87540.1"/>
    <property type="molecule type" value="Genomic_DNA"/>
</dbReference>
<dbReference type="InterPro" id="IPR000531">
    <property type="entry name" value="Beta-barrel_TonB"/>
</dbReference>
<dbReference type="Pfam" id="PF00593">
    <property type="entry name" value="TonB_dep_Rec_b-barrel"/>
    <property type="match status" value="1"/>
</dbReference>
<keyword evidence="20" id="KW-1185">Reference proteome</keyword>
<evidence type="ECO:0000256" key="7">
    <source>
        <dbReference type="ARBA" id="ARBA00023004"/>
    </source>
</evidence>
<dbReference type="Pfam" id="PF07715">
    <property type="entry name" value="Plug"/>
    <property type="match status" value="1"/>
</dbReference>
<keyword evidence="9 14" id="KW-0798">TonB box</keyword>
<comment type="similarity">
    <text evidence="12 14">Belongs to the TonB-dependent receptor family.</text>
</comment>
<name>A0A562JWH2_SPHWJ</name>
<dbReference type="GO" id="GO:0006826">
    <property type="term" value="P:iron ion transport"/>
    <property type="evidence" value="ECO:0007669"/>
    <property type="project" value="UniProtKB-KW"/>
</dbReference>
<keyword evidence="6 16" id="KW-0732">Signal</keyword>
<keyword evidence="5 12" id="KW-0812">Transmembrane</keyword>
<dbReference type="PANTHER" id="PTHR32552:SF81">
    <property type="entry name" value="TONB-DEPENDENT OUTER MEMBRANE RECEPTOR"/>
    <property type="match status" value="1"/>
</dbReference>
<evidence type="ECO:0000256" key="8">
    <source>
        <dbReference type="ARBA" id="ARBA00023065"/>
    </source>
</evidence>
<evidence type="ECO:0000313" key="19">
    <source>
        <dbReference type="EMBL" id="TWH87540.1"/>
    </source>
</evidence>
<evidence type="ECO:0000256" key="14">
    <source>
        <dbReference type="RuleBase" id="RU003357"/>
    </source>
</evidence>
<dbReference type="PROSITE" id="PS52016">
    <property type="entry name" value="TONB_DEPENDENT_REC_3"/>
    <property type="match status" value="1"/>
</dbReference>
<dbReference type="InterPro" id="IPR039426">
    <property type="entry name" value="TonB-dep_rcpt-like"/>
</dbReference>
<dbReference type="InterPro" id="IPR036942">
    <property type="entry name" value="Beta-barrel_TonB_sf"/>
</dbReference>
<dbReference type="SUPFAM" id="SSF56935">
    <property type="entry name" value="Porins"/>
    <property type="match status" value="1"/>
</dbReference>
<evidence type="ECO:0000256" key="5">
    <source>
        <dbReference type="ARBA" id="ARBA00022692"/>
    </source>
</evidence>
<evidence type="ECO:0000256" key="11">
    <source>
        <dbReference type="ARBA" id="ARBA00023237"/>
    </source>
</evidence>
<accession>A0A562JWH2</accession>
<dbReference type="Gene3D" id="2.40.170.20">
    <property type="entry name" value="TonB-dependent receptor, beta-barrel domain"/>
    <property type="match status" value="1"/>
</dbReference>
<evidence type="ECO:0000256" key="1">
    <source>
        <dbReference type="ARBA" id="ARBA00004571"/>
    </source>
</evidence>
<evidence type="ECO:0000256" key="16">
    <source>
        <dbReference type="SAM" id="SignalP"/>
    </source>
</evidence>
<evidence type="ECO:0000256" key="3">
    <source>
        <dbReference type="ARBA" id="ARBA00022452"/>
    </source>
</evidence>